<protein>
    <submittedName>
        <fullName evidence="2">Anti-sigma F factor antagonist</fullName>
    </submittedName>
</protein>
<dbReference type="Pfam" id="PF01740">
    <property type="entry name" value="STAS"/>
    <property type="match status" value="1"/>
</dbReference>
<organism evidence="2 3">
    <name type="scientific">Treponema primitia (strain ATCC BAA-887 / DSM 12427 / ZAS-2)</name>
    <dbReference type="NCBI Taxonomy" id="545694"/>
    <lineage>
        <taxon>Bacteria</taxon>
        <taxon>Pseudomonadati</taxon>
        <taxon>Spirochaetota</taxon>
        <taxon>Spirochaetia</taxon>
        <taxon>Spirochaetales</taxon>
        <taxon>Treponemataceae</taxon>
        <taxon>Treponema</taxon>
    </lineage>
</organism>
<dbReference type="Gene3D" id="3.30.750.24">
    <property type="entry name" value="STAS domain"/>
    <property type="match status" value="2"/>
</dbReference>
<dbReference type="SUPFAM" id="SSF52091">
    <property type="entry name" value="SpoIIaa-like"/>
    <property type="match status" value="1"/>
</dbReference>
<keyword evidence="3" id="KW-1185">Reference proteome</keyword>
<evidence type="ECO:0000313" key="2">
    <source>
        <dbReference type="EMBL" id="AEF83942.1"/>
    </source>
</evidence>
<dbReference type="InterPro" id="IPR002645">
    <property type="entry name" value="STAS_dom"/>
</dbReference>
<dbReference type="HOGENOM" id="CLU_1427431_0_0_12"/>
<dbReference type="RefSeq" id="WP_015707965.1">
    <property type="nucleotide sequence ID" value="NC_015578.1"/>
</dbReference>
<accession>F5YIH8</accession>
<dbReference type="CDD" id="cd07043">
    <property type="entry name" value="STAS_anti-anti-sigma_factors"/>
    <property type="match status" value="1"/>
</dbReference>
<evidence type="ECO:0000259" key="1">
    <source>
        <dbReference type="PROSITE" id="PS50801"/>
    </source>
</evidence>
<dbReference type="EMBL" id="CP001843">
    <property type="protein sequence ID" value="AEF83942.1"/>
    <property type="molecule type" value="Genomic_DNA"/>
</dbReference>
<dbReference type="OrthoDB" id="9794628at2"/>
<dbReference type="PROSITE" id="PS50801">
    <property type="entry name" value="STAS"/>
    <property type="match status" value="1"/>
</dbReference>
<name>F5YIH8_TREPZ</name>
<gene>
    <name evidence="2" type="ordered locus">TREPR_2225</name>
</gene>
<evidence type="ECO:0000313" key="3">
    <source>
        <dbReference type="Proteomes" id="UP000009223"/>
    </source>
</evidence>
<feature type="domain" description="STAS" evidence="1">
    <location>
        <begin position="12"/>
        <end position="113"/>
    </location>
</feature>
<dbReference type="PANTHER" id="PTHR33495">
    <property type="entry name" value="ANTI-SIGMA FACTOR ANTAGONIST TM_1081-RELATED-RELATED"/>
    <property type="match status" value="1"/>
</dbReference>
<dbReference type="AlphaFoldDB" id="F5YIH8"/>
<dbReference type="STRING" id="545694.TREPR_2225"/>
<reference evidence="3" key="1">
    <citation type="submission" date="2009-12" db="EMBL/GenBank/DDBJ databases">
        <title>Complete sequence of Treponema primitia strain ZAS-2.</title>
        <authorList>
            <person name="Tetu S.G."/>
            <person name="Matson E."/>
            <person name="Ren Q."/>
            <person name="Seshadri R."/>
            <person name="Elbourne L."/>
            <person name="Hassan K.A."/>
            <person name="Durkin A."/>
            <person name="Radune D."/>
            <person name="Mohamoud Y."/>
            <person name="Shay R."/>
            <person name="Jin S."/>
            <person name="Zhang X."/>
            <person name="Lucey K."/>
            <person name="Ballor N.R."/>
            <person name="Ottesen E."/>
            <person name="Rosenthal R."/>
            <person name="Allen A."/>
            <person name="Leadbetter J.R."/>
            <person name="Paulsen I.T."/>
        </authorList>
    </citation>
    <scope>NUCLEOTIDE SEQUENCE [LARGE SCALE GENOMIC DNA]</scope>
    <source>
        <strain evidence="3">ATCC BAA-887 / DSM 12427 / ZAS-2</strain>
    </source>
</reference>
<sequence length="190" mass="21352">MEILEVQSGTKLVLFIKGRLDANEGDLLQKRFKQIKIMTTDLTLDLSELKFLSSAGIRVIITIMKEMNAKKGTFAISKISPEVREIFNVVGLIDLFVQDEKYVIVVKEKTEKKAVLTISGNPDLKSGRDLSDHIKELQAQGITEFVLDMSGITTTTPKFEEKLIEIEKETEKKSKLTVLRPPEPPPIVPL</sequence>
<dbReference type="InterPro" id="IPR036513">
    <property type="entry name" value="STAS_dom_sf"/>
</dbReference>
<dbReference type="eggNOG" id="COG1366">
    <property type="taxonomic scope" value="Bacteria"/>
</dbReference>
<dbReference type="KEGG" id="tpi:TREPR_2225"/>
<dbReference type="PANTHER" id="PTHR33495:SF2">
    <property type="entry name" value="ANTI-SIGMA FACTOR ANTAGONIST TM_1081-RELATED"/>
    <property type="match status" value="1"/>
</dbReference>
<proteinExistence type="predicted"/>
<reference evidence="2 3" key="2">
    <citation type="journal article" date="2011" name="ISME J.">
        <title>RNA-seq reveals cooperative metabolic interactions between two termite-gut spirochete species in co-culture.</title>
        <authorList>
            <person name="Rosenthal A.Z."/>
            <person name="Matson E.G."/>
            <person name="Eldar A."/>
            <person name="Leadbetter J.R."/>
        </authorList>
    </citation>
    <scope>NUCLEOTIDE SEQUENCE [LARGE SCALE GENOMIC DNA]</scope>
    <source>
        <strain evidence="3">ATCC BAA-887 / DSM 12427 / ZAS-2</strain>
    </source>
</reference>
<dbReference type="Proteomes" id="UP000009223">
    <property type="component" value="Chromosome"/>
</dbReference>
<dbReference type="GO" id="GO:0043856">
    <property type="term" value="F:anti-sigma factor antagonist activity"/>
    <property type="evidence" value="ECO:0007669"/>
    <property type="project" value="TreeGrafter"/>
</dbReference>